<reference evidence="4 5" key="1">
    <citation type="journal article" date="2024" name="Nat. Commun.">
        <title>Phylogenomics reveals the evolutionary origins of lichenization in chlorophyte algae.</title>
        <authorList>
            <person name="Puginier C."/>
            <person name="Libourel C."/>
            <person name="Otte J."/>
            <person name="Skaloud P."/>
            <person name="Haon M."/>
            <person name="Grisel S."/>
            <person name="Petersen M."/>
            <person name="Berrin J.G."/>
            <person name="Delaux P.M."/>
            <person name="Dal Grande F."/>
            <person name="Keller J."/>
        </authorList>
    </citation>
    <scope>NUCLEOTIDE SEQUENCE [LARGE SCALE GENOMIC DNA]</scope>
    <source>
        <strain evidence="4 5">SAG 216-7</strain>
    </source>
</reference>
<dbReference type="Proteomes" id="UP001491310">
    <property type="component" value="Unassembled WGS sequence"/>
</dbReference>
<dbReference type="InterPro" id="IPR052255">
    <property type="entry name" value="RNA_pol_II_subunit5-mediator"/>
</dbReference>
<comment type="caution">
    <text evidence="4">The sequence shown here is derived from an EMBL/GenBank/DDBJ whole genome shotgun (WGS) entry which is preliminary data.</text>
</comment>
<dbReference type="SUPFAM" id="SSF46579">
    <property type="entry name" value="Prefoldin"/>
    <property type="match status" value="1"/>
</dbReference>
<dbReference type="PANTHER" id="PTHR15111:SF0">
    <property type="entry name" value="UNCONVENTIONAL PREFOLDIN RPB5 INTERACTOR 1"/>
    <property type="match status" value="1"/>
</dbReference>
<dbReference type="Pfam" id="PF02996">
    <property type="entry name" value="Prefoldin"/>
    <property type="match status" value="1"/>
</dbReference>
<keyword evidence="5" id="KW-1185">Reference proteome</keyword>
<evidence type="ECO:0000256" key="2">
    <source>
        <dbReference type="ARBA" id="ARBA00023242"/>
    </source>
</evidence>
<protein>
    <submittedName>
        <fullName evidence="4">Uncharacterized protein</fullName>
    </submittedName>
</protein>
<evidence type="ECO:0000256" key="1">
    <source>
        <dbReference type="ARBA" id="ARBA00004123"/>
    </source>
</evidence>
<dbReference type="InterPro" id="IPR009053">
    <property type="entry name" value="Prefoldin"/>
</dbReference>
<organism evidence="4 5">
    <name type="scientific">Coccomyxa subellipsoidea</name>
    <dbReference type="NCBI Taxonomy" id="248742"/>
    <lineage>
        <taxon>Eukaryota</taxon>
        <taxon>Viridiplantae</taxon>
        <taxon>Chlorophyta</taxon>
        <taxon>core chlorophytes</taxon>
        <taxon>Trebouxiophyceae</taxon>
        <taxon>Trebouxiophyceae incertae sedis</taxon>
        <taxon>Coccomyxaceae</taxon>
        <taxon>Coccomyxa</taxon>
    </lineage>
</organism>
<evidence type="ECO:0000313" key="5">
    <source>
        <dbReference type="Proteomes" id="UP001491310"/>
    </source>
</evidence>
<dbReference type="InterPro" id="IPR004127">
    <property type="entry name" value="Prefoldin_subunit_alpha"/>
</dbReference>
<sequence length="76" mass="8194">MLQDLPKKGTAETMVPLGKAAFFPGQLVDTQQCLIRMGDSLHVHRTTSEAVAILQKREPEPVSGAGACTFGHRESC</sequence>
<dbReference type="EMBL" id="JALJOT010000012">
    <property type="protein sequence ID" value="KAK9905103.1"/>
    <property type="molecule type" value="Genomic_DNA"/>
</dbReference>
<comment type="subcellular location">
    <subcellularLocation>
        <location evidence="1">Nucleus</location>
    </subcellularLocation>
</comment>
<keyword evidence="2" id="KW-0539">Nucleus</keyword>
<gene>
    <name evidence="4" type="ORF">WJX75_009668</name>
</gene>
<comment type="similarity">
    <text evidence="3">Belongs to the RNA polymerase II subunit 5-mediating protein family.</text>
</comment>
<dbReference type="PANTHER" id="PTHR15111">
    <property type="entry name" value="RNA POLYMERASE II SUBUNIT 5-MEDIATING PROTEIN NNX3"/>
    <property type="match status" value="1"/>
</dbReference>
<proteinExistence type="inferred from homology"/>
<dbReference type="Gene3D" id="1.10.287.370">
    <property type="match status" value="1"/>
</dbReference>
<evidence type="ECO:0000256" key="3">
    <source>
        <dbReference type="ARBA" id="ARBA00038295"/>
    </source>
</evidence>
<accession>A0ABR2YH28</accession>
<evidence type="ECO:0000313" key="4">
    <source>
        <dbReference type="EMBL" id="KAK9905103.1"/>
    </source>
</evidence>
<name>A0ABR2YH28_9CHLO</name>